<accession>A0A401U5B6</accession>
<name>A0A401U5B6_9BACT</name>
<dbReference type="InterPro" id="IPR032342">
    <property type="entry name" value="DUF4861"/>
</dbReference>
<dbReference type="Proteomes" id="UP000288227">
    <property type="component" value="Unassembled WGS sequence"/>
</dbReference>
<reference evidence="1 2" key="1">
    <citation type="submission" date="2018-11" db="EMBL/GenBank/DDBJ databases">
        <title>Chryseotalea sanarue gen. nov., sp., nov., a member of the family Cytophagaceae, isolated from a brackish lake in Hamamatsu Japan.</title>
        <authorList>
            <person name="Maejima Y."/>
            <person name="Iino T."/>
            <person name="Muraguchi Y."/>
            <person name="Fukuda K."/>
            <person name="Ohkuma M."/>
            <person name="Moriuchi R."/>
            <person name="Dohra H."/>
            <person name="Kimbara K."/>
            <person name="Shintani M."/>
        </authorList>
    </citation>
    <scope>NUCLEOTIDE SEQUENCE [LARGE SCALE GENOMIC DNA]</scope>
    <source>
        <strain evidence="1 2">Ys</strain>
    </source>
</reference>
<gene>
    <name evidence="1" type="ORF">SanaruYs_02840</name>
</gene>
<proteinExistence type="predicted"/>
<dbReference type="RefSeq" id="WP_127120726.1">
    <property type="nucleotide sequence ID" value="NZ_BHXQ01000001.1"/>
</dbReference>
<keyword evidence="2" id="KW-1185">Reference proteome</keyword>
<evidence type="ECO:0000313" key="2">
    <source>
        <dbReference type="Proteomes" id="UP000288227"/>
    </source>
</evidence>
<dbReference type="EMBL" id="BHXQ01000001">
    <property type="protein sequence ID" value="GCC50069.1"/>
    <property type="molecule type" value="Genomic_DNA"/>
</dbReference>
<organism evidence="1 2">
    <name type="scientific">Chryseotalea sanaruensis</name>
    <dbReference type="NCBI Taxonomy" id="2482724"/>
    <lineage>
        <taxon>Bacteria</taxon>
        <taxon>Pseudomonadati</taxon>
        <taxon>Bacteroidota</taxon>
        <taxon>Cytophagia</taxon>
        <taxon>Cytophagales</taxon>
        <taxon>Chryseotaleaceae</taxon>
        <taxon>Chryseotalea</taxon>
    </lineage>
</organism>
<dbReference type="OrthoDB" id="846806at2"/>
<protein>
    <submittedName>
        <fullName evidence="1">DUF4861 domain-containing protein</fullName>
    </submittedName>
</protein>
<sequence length="423" mass="47911">MKYSFTYRPLTIAIFILLSSSVSFSQSIKKQFSESVSVQVSNPLQTERKDVLVSIKANQLTDTGFNADAFVVMDGDKELASQYNKTDEDEKGIVFMIDALKANEKKTITIYYNKTGKIARNYTKRTQAELSHKVGGRFENREYIGGEFKNVDYLRVPPEHKDHSWFIRYEGPGWESDKVGYRFYLDQRNATDVFGKVKPEMALQKTGLDGFDSYHNMQDWGMDVMKVGKSVGVGSIATLYNKSALRVEKTDSVDCRITENGAIYSSILTHYFGWQVGEKKHDVSSRLSIHAGSRLSRELLTVSNDINNITTGITKDKVSKTITDKGNKEQWAYVATYGKQSLNSDNLGLAVFFNPEFINEFTEDEFSHLVSLKPENGKVVYHFLAAWEKEPNGITNEEAFRTYITQVATALANPVQVKLLKKK</sequence>
<dbReference type="Pfam" id="PF16153">
    <property type="entry name" value="DUF4861"/>
    <property type="match status" value="1"/>
</dbReference>
<dbReference type="AlphaFoldDB" id="A0A401U5B6"/>
<comment type="caution">
    <text evidence="1">The sequence shown here is derived from an EMBL/GenBank/DDBJ whole genome shotgun (WGS) entry which is preliminary data.</text>
</comment>
<evidence type="ECO:0000313" key="1">
    <source>
        <dbReference type="EMBL" id="GCC50069.1"/>
    </source>
</evidence>